<dbReference type="NCBIfam" id="TIGR00498">
    <property type="entry name" value="lexA"/>
    <property type="match status" value="1"/>
</dbReference>
<dbReference type="RefSeq" id="WP_040200025.1">
    <property type="nucleotide sequence ID" value="NZ_CP010311.1"/>
</dbReference>
<dbReference type="InterPro" id="IPR036390">
    <property type="entry name" value="WH_DNA-bd_sf"/>
</dbReference>
<dbReference type="GO" id="GO:0006260">
    <property type="term" value="P:DNA replication"/>
    <property type="evidence" value="ECO:0007669"/>
    <property type="project" value="UniProtKB-UniRule"/>
</dbReference>
<keyword evidence="2 12" id="KW-0678">Repressor</keyword>
<dbReference type="Gene3D" id="1.10.10.10">
    <property type="entry name" value="Winged helix-like DNA-binding domain superfamily/Winged helix DNA-binding domain"/>
    <property type="match status" value="1"/>
</dbReference>
<dbReference type="HAMAP" id="MF_00015">
    <property type="entry name" value="LexA"/>
    <property type="match status" value="1"/>
</dbReference>
<feature type="site" description="Cleavage; by autolysis" evidence="12">
    <location>
        <begin position="87"/>
        <end position="88"/>
    </location>
</feature>
<comment type="subunit">
    <text evidence="12">Homodimer.</text>
</comment>
<proteinExistence type="inferred from homology"/>
<keyword evidence="3 12" id="KW-0235">DNA replication</keyword>
<evidence type="ECO:0000256" key="6">
    <source>
        <dbReference type="ARBA" id="ARBA00022813"/>
    </source>
</evidence>
<dbReference type="InterPro" id="IPR039418">
    <property type="entry name" value="LexA-like"/>
</dbReference>
<feature type="domain" description="Peptidase S24/S26A/S26B/S26C" evidence="14">
    <location>
        <begin position="80"/>
        <end position="194"/>
    </location>
</feature>
<evidence type="ECO:0000256" key="13">
    <source>
        <dbReference type="RuleBase" id="RU003991"/>
    </source>
</evidence>
<evidence type="ECO:0000256" key="1">
    <source>
        <dbReference type="ARBA" id="ARBA00007484"/>
    </source>
</evidence>
<comment type="similarity">
    <text evidence="1 12 13">Belongs to the peptidase S24 family.</text>
</comment>
<evidence type="ECO:0000256" key="10">
    <source>
        <dbReference type="ARBA" id="ARBA00023204"/>
    </source>
</evidence>
<evidence type="ECO:0000256" key="7">
    <source>
        <dbReference type="ARBA" id="ARBA00023015"/>
    </source>
</evidence>
<keyword evidence="11 12" id="KW-0742">SOS response</keyword>
<dbReference type="InterPro" id="IPR036388">
    <property type="entry name" value="WH-like_DNA-bd_sf"/>
</dbReference>
<dbReference type="SUPFAM" id="SSF46785">
    <property type="entry name" value="Winged helix' DNA-binding domain"/>
    <property type="match status" value="1"/>
</dbReference>
<evidence type="ECO:0000256" key="8">
    <source>
        <dbReference type="ARBA" id="ARBA00023125"/>
    </source>
</evidence>
<feature type="domain" description="LexA repressor DNA-binding" evidence="15">
    <location>
        <begin position="1"/>
        <end position="65"/>
    </location>
</feature>
<evidence type="ECO:0000256" key="3">
    <source>
        <dbReference type="ARBA" id="ARBA00022705"/>
    </source>
</evidence>
<dbReference type="EC" id="3.4.21.88" evidence="12"/>
<dbReference type="InterPro" id="IPR050077">
    <property type="entry name" value="LexA_repressor"/>
</dbReference>
<feature type="DNA-binding region" description="H-T-H motif" evidence="12">
    <location>
        <begin position="28"/>
        <end position="48"/>
    </location>
</feature>
<reference evidence="16 17" key="1">
    <citation type="journal article" date="2015" name="Genome Announc.">
        <title>Genomes of Geoalkalibacter ferrihydriticus Z-0531T and Geoalkalibacter subterraneus Red1T, Two Haloalkaliphilic Metal-Reducing Deltaproteobacteria.</title>
        <authorList>
            <person name="Badalamenti J.P."/>
            <person name="Krajmalnik-Brown R."/>
            <person name="Torres C.I."/>
            <person name="Bond D.R."/>
        </authorList>
    </citation>
    <scope>NUCLEOTIDE SEQUENCE [LARGE SCALE GENOMIC DNA]</scope>
    <source>
        <strain evidence="16 17">Red1</strain>
    </source>
</reference>
<dbReference type="PANTHER" id="PTHR33516:SF2">
    <property type="entry name" value="LEXA REPRESSOR-RELATED"/>
    <property type="match status" value="1"/>
</dbReference>
<dbReference type="PANTHER" id="PTHR33516">
    <property type="entry name" value="LEXA REPRESSOR"/>
    <property type="match status" value="1"/>
</dbReference>
<dbReference type="Proteomes" id="UP000035036">
    <property type="component" value="Chromosome"/>
</dbReference>
<keyword evidence="9 12" id="KW-0804">Transcription</keyword>
<keyword evidence="7 12" id="KW-0805">Transcription regulation</keyword>
<evidence type="ECO:0000256" key="11">
    <source>
        <dbReference type="ARBA" id="ARBA00023236"/>
    </source>
</evidence>
<evidence type="ECO:0000313" key="16">
    <source>
        <dbReference type="EMBL" id="AJF06415.1"/>
    </source>
</evidence>
<dbReference type="GO" id="GO:0004252">
    <property type="term" value="F:serine-type endopeptidase activity"/>
    <property type="evidence" value="ECO:0007669"/>
    <property type="project" value="UniProtKB-UniRule"/>
</dbReference>
<dbReference type="Pfam" id="PF01726">
    <property type="entry name" value="LexA_DNA_bind"/>
    <property type="match status" value="1"/>
</dbReference>
<evidence type="ECO:0000313" key="17">
    <source>
        <dbReference type="Proteomes" id="UP000035036"/>
    </source>
</evidence>
<evidence type="ECO:0000259" key="15">
    <source>
        <dbReference type="Pfam" id="PF01726"/>
    </source>
</evidence>
<keyword evidence="10 12" id="KW-0234">DNA repair</keyword>
<comment type="catalytic activity">
    <reaction evidence="12">
        <text>Hydrolysis of Ala-|-Gly bond in repressor LexA.</text>
        <dbReference type="EC" id="3.4.21.88"/>
    </reaction>
</comment>
<gene>
    <name evidence="12" type="primary">lexA</name>
    <name evidence="16" type="ORF">GSUB_07460</name>
</gene>
<dbReference type="PRINTS" id="PR00726">
    <property type="entry name" value="LEXASERPTASE"/>
</dbReference>
<evidence type="ECO:0000256" key="4">
    <source>
        <dbReference type="ARBA" id="ARBA00022763"/>
    </source>
</evidence>
<dbReference type="InterPro" id="IPR006197">
    <property type="entry name" value="Peptidase_S24_LexA"/>
</dbReference>
<feature type="active site" description="For autocatalytic cleavage activity" evidence="12">
    <location>
        <position position="121"/>
    </location>
</feature>
<dbReference type="AlphaFoldDB" id="A0A0B5FQP0"/>
<dbReference type="HOGENOM" id="CLU_066192_45_1_7"/>
<evidence type="ECO:0000259" key="14">
    <source>
        <dbReference type="Pfam" id="PF00717"/>
    </source>
</evidence>
<keyword evidence="6 12" id="KW-0068">Autocatalytic cleavage</keyword>
<dbReference type="GO" id="GO:0045892">
    <property type="term" value="P:negative regulation of DNA-templated transcription"/>
    <property type="evidence" value="ECO:0007669"/>
    <property type="project" value="UniProtKB-UniRule"/>
</dbReference>
<dbReference type="Gene3D" id="2.10.109.10">
    <property type="entry name" value="Umud Fragment, subunit A"/>
    <property type="match status" value="1"/>
</dbReference>
<organism evidence="16 17">
    <name type="scientific">Geoalkalibacter subterraneus</name>
    <dbReference type="NCBI Taxonomy" id="483547"/>
    <lineage>
        <taxon>Bacteria</taxon>
        <taxon>Pseudomonadati</taxon>
        <taxon>Thermodesulfobacteriota</taxon>
        <taxon>Desulfuromonadia</taxon>
        <taxon>Desulfuromonadales</taxon>
        <taxon>Geoalkalibacteraceae</taxon>
        <taxon>Geoalkalibacter</taxon>
    </lineage>
</organism>
<dbReference type="CDD" id="cd06529">
    <property type="entry name" value="S24_LexA-like"/>
    <property type="match status" value="1"/>
</dbReference>
<dbReference type="GO" id="GO:0009432">
    <property type="term" value="P:SOS response"/>
    <property type="evidence" value="ECO:0007669"/>
    <property type="project" value="UniProtKB-UniRule"/>
</dbReference>
<protein>
    <recommendedName>
        <fullName evidence="12">LexA repressor</fullName>
        <ecNumber evidence="12">3.4.21.88</ecNumber>
    </recommendedName>
</protein>
<dbReference type="OrthoDB" id="9802364at2"/>
<dbReference type="KEGG" id="gsb:GSUB_07460"/>
<name>A0A0B5FQP0_9BACT</name>
<evidence type="ECO:0000256" key="9">
    <source>
        <dbReference type="ARBA" id="ARBA00023163"/>
    </source>
</evidence>
<comment type="function">
    <text evidence="12">Represses a number of genes involved in the response to DNA damage (SOS response), including recA and lexA. In the presence of single-stranded DNA, RecA interacts with LexA causing an autocatalytic cleavage which disrupts the DNA-binding part of LexA, leading to derepression of the SOS regulon and eventually DNA repair.</text>
</comment>
<dbReference type="GO" id="GO:0006281">
    <property type="term" value="P:DNA repair"/>
    <property type="evidence" value="ECO:0007669"/>
    <property type="project" value="UniProtKB-UniRule"/>
</dbReference>
<evidence type="ECO:0000256" key="5">
    <source>
        <dbReference type="ARBA" id="ARBA00022801"/>
    </source>
</evidence>
<feature type="active site" description="For autocatalytic cleavage activity" evidence="12">
    <location>
        <position position="158"/>
    </location>
</feature>
<dbReference type="GO" id="GO:0006508">
    <property type="term" value="P:proteolysis"/>
    <property type="evidence" value="ECO:0007669"/>
    <property type="project" value="InterPro"/>
</dbReference>
<dbReference type="Pfam" id="PF00717">
    <property type="entry name" value="Peptidase_S24"/>
    <property type="match status" value="1"/>
</dbReference>
<dbReference type="FunFam" id="2.10.109.10:FF:000001">
    <property type="entry name" value="LexA repressor"/>
    <property type="match status" value="1"/>
</dbReference>
<keyword evidence="8 12" id="KW-0238">DNA-binding</keyword>
<dbReference type="STRING" id="483547.GSUB_07460"/>
<dbReference type="InterPro" id="IPR006200">
    <property type="entry name" value="LexA"/>
</dbReference>
<evidence type="ECO:0000256" key="2">
    <source>
        <dbReference type="ARBA" id="ARBA00022491"/>
    </source>
</evidence>
<dbReference type="EMBL" id="CP010311">
    <property type="protein sequence ID" value="AJF06415.1"/>
    <property type="molecule type" value="Genomic_DNA"/>
</dbReference>
<dbReference type="InterPro" id="IPR015927">
    <property type="entry name" value="Peptidase_S24_S26A/B/C"/>
</dbReference>
<keyword evidence="17" id="KW-1185">Reference proteome</keyword>
<dbReference type="SUPFAM" id="SSF51306">
    <property type="entry name" value="LexA/Signal peptidase"/>
    <property type="match status" value="1"/>
</dbReference>
<dbReference type="InterPro" id="IPR036286">
    <property type="entry name" value="LexA/Signal_pep-like_sf"/>
</dbReference>
<dbReference type="GO" id="GO:0003677">
    <property type="term" value="F:DNA binding"/>
    <property type="evidence" value="ECO:0007669"/>
    <property type="project" value="UniProtKB-UniRule"/>
</dbReference>
<sequence length="201" mass="21883">MSPLTPKQKAVFDFIVSFTEREGYAPSQQEIAHAFGFSSLGTVQNYLVRLEREGVLRKDWNARRGLQVRPSVAKNSLELPLAGTVAAGRPIEAISTPDTIEVPASMVGSGENFVLRVKGDSMVGDGILDGDFVVVRKQPQAQSGQTVVALIRGEATVKRLVRKGERIELHPANPAMEPLVIEGEEDFRIEGVVVGLIRHCP</sequence>
<keyword evidence="4 12" id="KW-0227">DNA damage</keyword>
<keyword evidence="5 12" id="KW-0378">Hydrolase</keyword>
<accession>A0A0B5FQP0</accession>
<evidence type="ECO:0000256" key="12">
    <source>
        <dbReference type="HAMAP-Rule" id="MF_00015"/>
    </source>
</evidence>
<dbReference type="InterPro" id="IPR006199">
    <property type="entry name" value="LexA_DNA-bd_dom"/>
</dbReference>